<dbReference type="InterPro" id="IPR007515">
    <property type="entry name" value="Mss4"/>
</dbReference>
<keyword evidence="3" id="KW-0653">Protein transport</keyword>
<dbReference type="InterPro" id="IPR011057">
    <property type="entry name" value="Mss4-like_sf"/>
</dbReference>
<evidence type="ECO:0000256" key="1">
    <source>
        <dbReference type="ARBA" id="ARBA00022448"/>
    </source>
</evidence>
<name>A0ABQ8FIZ0_9FUNG</name>
<dbReference type="PROSITE" id="PS51796">
    <property type="entry name" value="MSS4"/>
    <property type="match status" value="1"/>
</dbReference>
<dbReference type="PANTHER" id="PTHR13276:SF0">
    <property type="entry name" value="GUANINE NUCLEOTIDE EXCHANGE FACTOR MSS4"/>
    <property type="match status" value="1"/>
</dbReference>
<evidence type="ECO:0000256" key="2">
    <source>
        <dbReference type="ARBA" id="ARBA00022658"/>
    </source>
</evidence>
<comment type="caution">
    <text evidence="5">The sequence shown here is derived from an EMBL/GenBank/DDBJ whole genome shotgun (WGS) entry which is preliminary data.</text>
</comment>
<proteinExistence type="predicted"/>
<gene>
    <name evidence="5" type="ORF">BASA50_003274</name>
</gene>
<feature type="compositionally biased region" description="Basic and acidic residues" evidence="4">
    <location>
        <begin position="95"/>
        <end position="108"/>
    </location>
</feature>
<keyword evidence="6" id="KW-1185">Reference proteome</keyword>
<evidence type="ECO:0000256" key="4">
    <source>
        <dbReference type="SAM" id="MobiDB-lite"/>
    </source>
</evidence>
<accession>A0ABQ8FIZ0</accession>
<evidence type="ECO:0000256" key="3">
    <source>
        <dbReference type="ARBA" id="ARBA00022927"/>
    </source>
</evidence>
<keyword evidence="1" id="KW-0813">Transport</keyword>
<evidence type="ECO:0000313" key="6">
    <source>
        <dbReference type="Proteomes" id="UP001648503"/>
    </source>
</evidence>
<keyword evidence="2" id="KW-0344">Guanine-nucleotide releasing factor</keyword>
<dbReference type="PANTHER" id="PTHR13276">
    <property type="entry name" value="GUANINE NUCLEOTIDE EXCHANGE FACTOR MSS4"/>
    <property type="match status" value="1"/>
</dbReference>
<reference evidence="5 6" key="1">
    <citation type="submission" date="2021-02" db="EMBL/GenBank/DDBJ databases">
        <title>Variation within the Batrachochytrium salamandrivorans European outbreak.</title>
        <authorList>
            <person name="Kelly M."/>
            <person name="Pasmans F."/>
            <person name="Shea T.P."/>
            <person name="Munoz J.F."/>
            <person name="Carranza S."/>
            <person name="Cuomo C.A."/>
            <person name="Martel A."/>
        </authorList>
    </citation>
    <scope>NUCLEOTIDE SEQUENCE [LARGE SCALE GENOMIC DNA]</scope>
    <source>
        <strain evidence="5 6">AMFP18/2</strain>
    </source>
</reference>
<dbReference type="InterPro" id="IPR011323">
    <property type="entry name" value="Mss4/transl-control_tumour"/>
</dbReference>
<dbReference type="Gene3D" id="2.170.150.10">
    <property type="entry name" value="Metal Binding Protein, Guanine Nucleotide Exchange Factor, Chain A"/>
    <property type="match status" value="1"/>
</dbReference>
<feature type="region of interest" description="Disordered" evidence="4">
    <location>
        <begin position="92"/>
        <end position="113"/>
    </location>
</feature>
<organism evidence="5 6">
    <name type="scientific">Batrachochytrium salamandrivorans</name>
    <dbReference type="NCBI Taxonomy" id="1357716"/>
    <lineage>
        <taxon>Eukaryota</taxon>
        <taxon>Fungi</taxon>
        <taxon>Fungi incertae sedis</taxon>
        <taxon>Chytridiomycota</taxon>
        <taxon>Chytridiomycota incertae sedis</taxon>
        <taxon>Chytridiomycetes</taxon>
        <taxon>Rhizophydiales</taxon>
        <taxon>Rhizophydiales incertae sedis</taxon>
        <taxon>Batrachochytrium</taxon>
    </lineage>
</organism>
<dbReference type="Pfam" id="PF04421">
    <property type="entry name" value="Mss4"/>
    <property type="match status" value="1"/>
</dbReference>
<protein>
    <submittedName>
        <fullName evidence="5">Uncharacterized protein</fullName>
    </submittedName>
</protein>
<dbReference type="Proteomes" id="UP001648503">
    <property type="component" value="Unassembled WGS sequence"/>
</dbReference>
<sequence>MTTFGEVGAADNLVDSDGRNRYDIYCPSCKGFVLRKSHAARYPNPPPSTSDTHTTESIQLPSILKTEQGMQSTPAFFWKVPDMMHFENIGFSRPLEGEGSHQTTEDGTGRTGSAASTLLPLTIDRYLSCADCDLGPLGCSGVIPASSHDVIPKETDVDDDVQAVAVAVAVSVPSSKLLLLAADRVRYNMSN</sequence>
<dbReference type="SUPFAM" id="SSF51316">
    <property type="entry name" value="Mss4-like"/>
    <property type="match status" value="1"/>
</dbReference>
<evidence type="ECO:0000313" key="5">
    <source>
        <dbReference type="EMBL" id="KAH6599064.1"/>
    </source>
</evidence>
<dbReference type="EMBL" id="JAFCIX010000079">
    <property type="protein sequence ID" value="KAH6599064.1"/>
    <property type="molecule type" value="Genomic_DNA"/>
</dbReference>